<dbReference type="Pfam" id="PF05916">
    <property type="entry name" value="Sld5"/>
    <property type="match status" value="1"/>
</dbReference>
<dbReference type="FunFam" id="1.20.58.1020:FF:000001">
    <property type="entry name" value="DNA replication complex GINS protein PSF2"/>
    <property type="match status" value="1"/>
</dbReference>
<proteinExistence type="inferred from homology"/>
<keyword evidence="4 5" id="KW-0539">Nucleus</keyword>
<dbReference type="InterPro" id="IPR056784">
    <property type="entry name" value="PSF2_N"/>
</dbReference>
<feature type="domain" description="DNA replication complex GINS protein PSF2 N-terminal" evidence="8">
    <location>
        <begin position="22"/>
        <end position="78"/>
    </location>
</feature>
<dbReference type="CDD" id="cd21694">
    <property type="entry name" value="GINS_B_Psf2"/>
    <property type="match status" value="1"/>
</dbReference>
<evidence type="ECO:0000256" key="4">
    <source>
        <dbReference type="ARBA" id="ARBA00023242"/>
    </source>
</evidence>
<comment type="similarity">
    <text evidence="2 5">Belongs to the GINS2/PSF2 family.</text>
</comment>
<dbReference type="Gene3D" id="1.20.58.1020">
    <property type="match status" value="1"/>
</dbReference>
<dbReference type="InterPro" id="IPR036224">
    <property type="entry name" value="GINS_bundle-like_dom_sf"/>
</dbReference>
<dbReference type="AlphaFoldDB" id="A0A9P0JQ13"/>
<dbReference type="EMBL" id="CAKOFQ010006672">
    <property type="protein sequence ID" value="CAH1957683.1"/>
    <property type="molecule type" value="Genomic_DNA"/>
</dbReference>
<comment type="subunit">
    <text evidence="5">Component of the GINS complex.</text>
</comment>
<dbReference type="SUPFAM" id="SSF160059">
    <property type="entry name" value="PriA/YqbF domain"/>
    <property type="match status" value="1"/>
</dbReference>
<dbReference type="Pfam" id="PF25005">
    <property type="entry name" value="PSF2_N"/>
    <property type="match status" value="1"/>
</dbReference>
<dbReference type="PANTHER" id="PTHR12772">
    <property type="entry name" value="DNA REPLICATION COMPLEX GINS PROTEIN PSF2"/>
    <property type="match status" value="1"/>
</dbReference>
<feature type="region of interest" description="Disordered" evidence="6">
    <location>
        <begin position="197"/>
        <end position="216"/>
    </location>
</feature>
<evidence type="ECO:0000313" key="10">
    <source>
        <dbReference type="Proteomes" id="UP001152888"/>
    </source>
</evidence>
<feature type="compositionally biased region" description="Low complexity" evidence="6">
    <location>
        <begin position="201"/>
        <end position="216"/>
    </location>
</feature>
<reference evidence="9" key="1">
    <citation type="submission" date="2022-03" db="EMBL/GenBank/DDBJ databases">
        <authorList>
            <person name="Sayadi A."/>
        </authorList>
    </citation>
    <scope>NUCLEOTIDE SEQUENCE</scope>
</reference>
<organism evidence="9 10">
    <name type="scientific">Acanthoscelides obtectus</name>
    <name type="common">Bean weevil</name>
    <name type="synonym">Bruchus obtectus</name>
    <dbReference type="NCBI Taxonomy" id="200917"/>
    <lineage>
        <taxon>Eukaryota</taxon>
        <taxon>Metazoa</taxon>
        <taxon>Ecdysozoa</taxon>
        <taxon>Arthropoda</taxon>
        <taxon>Hexapoda</taxon>
        <taxon>Insecta</taxon>
        <taxon>Pterygota</taxon>
        <taxon>Neoptera</taxon>
        <taxon>Endopterygota</taxon>
        <taxon>Coleoptera</taxon>
        <taxon>Polyphaga</taxon>
        <taxon>Cucujiformia</taxon>
        <taxon>Chrysomeloidea</taxon>
        <taxon>Chrysomelidae</taxon>
        <taxon>Bruchinae</taxon>
        <taxon>Bruchini</taxon>
        <taxon>Acanthoscelides</taxon>
    </lineage>
</organism>
<dbReference type="GO" id="GO:0071162">
    <property type="term" value="C:CMG complex"/>
    <property type="evidence" value="ECO:0007669"/>
    <property type="project" value="UniProtKB-ARBA"/>
</dbReference>
<comment type="caution">
    <text evidence="9">The sequence shown here is derived from an EMBL/GenBank/DDBJ whole genome shotgun (WGS) entry which is preliminary data.</text>
</comment>
<comment type="subcellular location">
    <subcellularLocation>
        <location evidence="1 5">Nucleus</location>
    </subcellularLocation>
</comment>
<evidence type="ECO:0000259" key="8">
    <source>
        <dbReference type="Pfam" id="PF25005"/>
    </source>
</evidence>
<dbReference type="OrthoDB" id="1938138at2759"/>
<protein>
    <recommendedName>
        <fullName evidence="5">DNA replication complex GINS protein PSF2</fullName>
    </recommendedName>
</protein>
<dbReference type="GO" id="GO:0006260">
    <property type="term" value="P:DNA replication"/>
    <property type="evidence" value="ECO:0007669"/>
    <property type="project" value="UniProtKB-KW"/>
</dbReference>
<accession>A0A9P0JQ13</accession>
<evidence type="ECO:0000256" key="1">
    <source>
        <dbReference type="ARBA" id="ARBA00004123"/>
    </source>
</evidence>
<evidence type="ECO:0000313" key="9">
    <source>
        <dbReference type="EMBL" id="CAH1957683.1"/>
    </source>
</evidence>
<dbReference type="Proteomes" id="UP001152888">
    <property type="component" value="Unassembled WGS sequence"/>
</dbReference>
<evidence type="ECO:0000256" key="6">
    <source>
        <dbReference type="SAM" id="MobiDB-lite"/>
    </source>
</evidence>
<evidence type="ECO:0000256" key="5">
    <source>
        <dbReference type="PIRNR" id="PIRNR028998"/>
    </source>
</evidence>
<dbReference type="InterPro" id="IPR021151">
    <property type="entry name" value="GINS_A"/>
</dbReference>
<dbReference type="SUPFAM" id="SSF158573">
    <property type="entry name" value="GINS helical bundle-like"/>
    <property type="match status" value="1"/>
</dbReference>
<dbReference type="PIRSF" id="PIRSF028998">
    <property type="entry name" value="GINS_Psf2_subgr"/>
    <property type="match status" value="1"/>
</dbReference>
<dbReference type="Gene3D" id="3.40.5.50">
    <property type="match status" value="1"/>
</dbReference>
<dbReference type="CDD" id="cd11712">
    <property type="entry name" value="GINS_A_psf2"/>
    <property type="match status" value="1"/>
</dbReference>
<feature type="domain" description="GINS subunit" evidence="7">
    <location>
        <begin position="83"/>
        <end position="180"/>
    </location>
</feature>
<name>A0A9P0JQ13_ACAOB</name>
<evidence type="ECO:0000259" key="7">
    <source>
        <dbReference type="Pfam" id="PF05916"/>
    </source>
</evidence>
<keyword evidence="10" id="KW-1185">Reference proteome</keyword>
<dbReference type="FunFam" id="3.40.5.50:FF:000001">
    <property type="entry name" value="DNA replication complex GINS protein PSF2"/>
    <property type="match status" value="1"/>
</dbReference>
<dbReference type="InterPro" id="IPR007257">
    <property type="entry name" value="GINS_Psf2"/>
</dbReference>
<keyword evidence="3 5" id="KW-0235">DNA replication</keyword>
<dbReference type="PANTHER" id="PTHR12772:SF0">
    <property type="entry name" value="DNA REPLICATION COMPLEX GINS PROTEIN PSF2"/>
    <property type="match status" value="1"/>
</dbReference>
<gene>
    <name evidence="9" type="ORF">ACAOBT_LOCUS2243</name>
</gene>
<sequence length="216" mass="24576">MKVSTIWQRQLCYAGQLQQCGDEVEFLGEKQIITVVPTFNSPVLHLISGDVGPFRAGLPTNVPMWLAVQLKQRQQGKIQAPDWMDIDRLTEMKENEKQSQTFTKMPSDHYMVEAKILLDCASDDIPRADEIRTIIKDIWDIRMSKIRTSVNKLIKNADSYAGLDNLTVMEINSIRPILPHALDQIYRIKASKKLRVPSQNSTTFHTSSRPSTSFSS</sequence>
<evidence type="ECO:0000256" key="3">
    <source>
        <dbReference type="ARBA" id="ARBA00022705"/>
    </source>
</evidence>
<dbReference type="GO" id="GO:0000727">
    <property type="term" value="P:double-strand break repair via break-induced replication"/>
    <property type="evidence" value="ECO:0007669"/>
    <property type="project" value="TreeGrafter"/>
</dbReference>
<dbReference type="GO" id="GO:0000811">
    <property type="term" value="C:GINS complex"/>
    <property type="evidence" value="ECO:0007669"/>
    <property type="project" value="TreeGrafter"/>
</dbReference>
<evidence type="ECO:0000256" key="2">
    <source>
        <dbReference type="ARBA" id="ARBA00010565"/>
    </source>
</evidence>